<gene>
    <name evidence="7" type="ORF">WJX74_008596</name>
</gene>
<proteinExistence type="inferred from homology"/>
<dbReference type="GO" id="GO:0005737">
    <property type="term" value="C:cytoplasm"/>
    <property type="evidence" value="ECO:0007669"/>
    <property type="project" value="TreeGrafter"/>
</dbReference>
<dbReference type="PANTHER" id="PTHR11266:SF91">
    <property type="entry name" value="EXPRESSED PROTEIN"/>
    <property type="match status" value="1"/>
</dbReference>
<reference evidence="7 8" key="1">
    <citation type="journal article" date="2024" name="Nat. Commun.">
        <title>Phylogenomics reveals the evolutionary origins of lichenization in chlorophyte algae.</title>
        <authorList>
            <person name="Puginier C."/>
            <person name="Libourel C."/>
            <person name="Otte J."/>
            <person name="Skaloud P."/>
            <person name="Haon M."/>
            <person name="Grisel S."/>
            <person name="Petersen M."/>
            <person name="Berrin J.G."/>
            <person name="Delaux P.M."/>
            <person name="Dal Grande F."/>
            <person name="Keller J."/>
        </authorList>
    </citation>
    <scope>NUCLEOTIDE SEQUENCE [LARGE SCALE GENOMIC DNA]</scope>
    <source>
        <strain evidence="7 8">SAG 2145</strain>
    </source>
</reference>
<organism evidence="7 8">
    <name type="scientific">Apatococcus lobatus</name>
    <dbReference type="NCBI Taxonomy" id="904363"/>
    <lineage>
        <taxon>Eukaryota</taxon>
        <taxon>Viridiplantae</taxon>
        <taxon>Chlorophyta</taxon>
        <taxon>core chlorophytes</taxon>
        <taxon>Trebouxiophyceae</taxon>
        <taxon>Chlorellales</taxon>
        <taxon>Chlorellaceae</taxon>
        <taxon>Apatococcus</taxon>
    </lineage>
</organism>
<comment type="subcellular location">
    <subcellularLocation>
        <location evidence="1">Membrane</location>
        <topology evidence="1">Multi-pass membrane protein</topology>
    </subcellularLocation>
</comment>
<accession>A0AAW1QIF4</accession>
<sequence length="233" mass="25427">MLPVAQGFHLAYRSEGLLNTGVQTQTAASFQQALRASRQIQSAARSNLAATRSVAVDVGKSGLTCGTITFVGDVLAQAITRGQDTFADFAATDASRAIRMGAYGFFIYGPIMWRWYPLLESIWPTHSLRHTLSKIAANQLCLGPTILLTSFTWNYALQNQLNQLPEKLKKDGIPTMLNGWSFWVPAAALNFTVVPLRYRLPFMSVCGVCWTGYLSAKANTADEEEAQAAANAV</sequence>
<dbReference type="EMBL" id="JALJOS010000041">
    <property type="protein sequence ID" value="KAK9821068.1"/>
    <property type="molecule type" value="Genomic_DNA"/>
</dbReference>
<dbReference type="Pfam" id="PF04117">
    <property type="entry name" value="Mpv17_PMP22"/>
    <property type="match status" value="1"/>
</dbReference>
<dbReference type="AlphaFoldDB" id="A0AAW1QIF4"/>
<comment type="similarity">
    <text evidence="2 6">Belongs to the peroxisomal membrane protein PXMP2/4 family.</text>
</comment>
<evidence type="ECO:0000256" key="4">
    <source>
        <dbReference type="ARBA" id="ARBA00022989"/>
    </source>
</evidence>
<evidence type="ECO:0000256" key="5">
    <source>
        <dbReference type="ARBA" id="ARBA00023136"/>
    </source>
</evidence>
<dbReference type="Proteomes" id="UP001438707">
    <property type="component" value="Unassembled WGS sequence"/>
</dbReference>
<dbReference type="PANTHER" id="PTHR11266">
    <property type="entry name" value="PEROXISOMAL MEMBRANE PROTEIN 2, PXMP2 MPV17"/>
    <property type="match status" value="1"/>
</dbReference>
<comment type="caution">
    <text evidence="7">The sequence shown here is derived from an EMBL/GenBank/DDBJ whole genome shotgun (WGS) entry which is preliminary data.</text>
</comment>
<evidence type="ECO:0000256" key="2">
    <source>
        <dbReference type="ARBA" id="ARBA00006824"/>
    </source>
</evidence>
<evidence type="ECO:0000256" key="1">
    <source>
        <dbReference type="ARBA" id="ARBA00004141"/>
    </source>
</evidence>
<evidence type="ECO:0000313" key="8">
    <source>
        <dbReference type="Proteomes" id="UP001438707"/>
    </source>
</evidence>
<keyword evidence="8" id="KW-1185">Reference proteome</keyword>
<keyword evidence="5" id="KW-0472">Membrane</keyword>
<dbReference type="InterPro" id="IPR007248">
    <property type="entry name" value="Mpv17_PMP22"/>
</dbReference>
<keyword evidence="3" id="KW-0812">Transmembrane</keyword>
<keyword evidence="4" id="KW-1133">Transmembrane helix</keyword>
<evidence type="ECO:0000256" key="3">
    <source>
        <dbReference type="ARBA" id="ARBA00022692"/>
    </source>
</evidence>
<dbReference type="GO" id="GO:0016020">
    <property type="term" value="C:membrane"/>
    <property type="evidence" value="ECO:0007669"/>
    <property type="project" value="UniProtKB-SubCell"/>
</dbReference>
<evidence type="ECO:0000313" key="7">
    <source>
        <dbReference type="EMBL" id="KAK9821068.1"/>
    </source>
</evidence>
<evidence type="ECO:0000256" key="6">
    <source>
        <dbReference type="RuleBase" id="RU363053"/>
    </source>
</evidence>
<name>A0AAW1QIF4_9CHLO</name>
<protein>
    <submittedName>
        <fullName evidence="7">Uncharacterized protein</fullName>
    </submittedName>
</protein>